<proteinExistence type="predicted"/>
<feature type="non-terminal residue" evidence="1">
    <location>
        <position position="114"/>
    </location>
</feature>
<protein>
    <submittedName>
        <fullName evidence="1">Uncharacterized protein</fullName>
    </submittedName>
</protein>
<evidence type="ECO:0000313" key="1">
    <source>
        <dbReference type="EMBL" id="GAJ20820.1"/>
    </source>
</evidence>
<dbReference type="EMBL" id="BARW01040837">
    <property type="protein sequence ID" value="GAJ20820.1"/>
    <property type="molecule type" value="Genomic_DNA"/>
</dbReference>
<name>X1W0U6_9ZZZZ</name>
<reference evidence="1" key="1">
    <citation type="journal article" date="2014" name="Front. Microbiol.">
        <title>High frequency of phylogenetically diverse reductive dehalogenase-homologous genes in deep subseafloor sedimentary metagenomes.</title>
        <authorList>
            <person name="Kawai M."/>
            <person name="Futagami T."/>
            <person name="Toyoda A."/>
            <person name="Takaki Y."/>
            <person name="Nishi S."/>
            <person name="Hori S."/>
            <person name="Arai W."/>
            <person name="Tsubouchi T."/>
            <person name="Morono Y."/>
            <person name="Uchiyama I."/>
            <person name="Ito T."/>
            <person name="Fujiyama A."/>
            <person name="Inagaki F."/>
            <person name="Takami H."/>
        </authorList>
    </citation>
    <scope>NUCLEOTIDE SEQUENCE</scope>
    <source>
        <strain evidence="1">Expedition CK06-06</strain>
    </source>
</reference>
<sequence length="114" mass="12690">YITADIGKIQVETAVGRSTPKDATFTGNVVVHILPEGLSNIKESRIYLDDIIFLSEKSQLSTANSVKFVSEDALMLGTGLELVYDDVLERLEYLRIIDLESWRIKSSQRANSGL</sequence>
<gene>
    <name evidence="1" type="ORF">S12H4_61495</name>
</gene>
<dbReference type="AlphaFoldDB" id="X1W0U6"/>
<feature type="non-terminal residue" evidence="1">
    <location>
        <position position="1"/>
    </location>
</feature>
<comment type="caution">
    <text evidence="1">The sequence shown here is derived from an EMBL/GenBank/DDBJ whole genome shotgun (WGS) entry which is preliminary data.</text>
</comment>
<accession>X1W0U6</accession>
<organism evidence="1">
    <name type="scientific">marine sediment metagenome</name>
    <dbReference type="NCBI Taxonomy" id="412755"/>
    <lineage>
        <taxon>unclassified sequences</taxon>
        <taxon>metagenomes</taxon>
        <taxon>ecological metagenomes</taxon>
    </lineage>
</organism>